<dbReference type="EMBL" id="JAGHQL010000193">
    <property type="protein sequence ID" value="KAH0536601.1"/>
    <property type="molecule type" value="Genomic_DNA"/>
</dbReference>
<keyword evidence="2" id="KW-1185">Reference proteome</keyword>
<proteinExistence type="predicted"/>
<evidence type="ECO:0000313" key="1">
    <source>
        <dbReference type="EMBL" id="KAH0536601.1"/>
    </source>
</evidence>
<accession>A0A9P8I525</accession>
<dbReference type="AlphaFoldDB" id="A0A9P8I525"/>
<gene>
    <name evidence="1" type="ORF">FGG08_006534</name>
</gene>
<comment type="caution">
    <text evidence="1">The sequence shown here is derived from an EMBL/GenBank/DDBJ whole genome shotgun (WGS) entry which is preliminary data.</text>
</comment>
<protein>
    <submittedName>
        <fullName evidence="1">Uncharacterized protein</fullName>
    </submittedName>
</protein>
<reference evidence="1" key="1">
    <citation type="submission" date="2021-03" db="EMBL/GenBank/DDBJ databases">
        <title>Comparative genomics and phylogenomic investigation of the class Geoglossomycetes provide insights into ecological specialization and systematics.</title>
        <authorList>
            <person name="Melie T."/>
            <person name="Pirro S."/>
            <person name="Miller A.N."/>
            <person name="Quandt A."/>
        </authorList>
    </citation>
    <scope>NUCLEOTIDE SEQUENCE</scope>
    <source>
        <strain evidence="1">GBOQ0MN5Z8</strain>
    </source>
</reference>
<dbReference type="Proteomes" id="UP000698800">
    <property type="component" value="Unassembled WGS sequence"/>
</dbReference>
<evidence type="ECO:0000313" key="2">
    <source>
        <dbReference type="Proteomes" id="UP000698800"/>
    </source>
</evidence>
<organism evidence="1 2">
    <name type="scientific">Glutinoglossum americanum</name>
    <dbReference type="NCBI Taxonomy" id="1670608"/>
    <lineage>
        <taxon>Eukaryota</taxon>
        <taxon>Fungi</taxon>
        <taxon>Dikarya</taxon>
        <taxon>Ascomycota</taxon>
        <taxon>Pezizomycotina</taxon>
        <taxon>Geoglossomycetes</taxon>
        <taxon>Geoglossales</taxon>
        <taxon>Geoglossaceae</taxon>
        <taxon>Glutinoglossum</taxon>
    </lineage>
</organism>
<name>A0A9P8I525_9PEZI</name>
<sequence>MFPAAQAQIGIDTACAAVATIEEWIWITLQAFFGLAGGGATTAAQFVSVVAFLTQPGLYDTIPTESFLFACLRATVAIDPVPVIAFLASLDDAIAAITSAFGLVDLAHAFRVEDAREYRSFVSGRTVGECLRAILSEGIMRVVHETNLVVGVRVEFVVNNVQVARPPSAACSRAAPSGITTTATGVRIE</sequence>